<dbReference type="SUPFAM" id="SSF64356">
    <property type="entry name" value="SNARE-like"/>
    <property type="match status" value="1"/>
</dbReference>
<dbReference type="RefSeq" id="XP_025362299.1">
    <property type="nucleotide sequence ID" value="XM_025509181.1"/>
</dbReference>
<dbReference type="GeneID" id="37031004"/>
<dbReference type="AlphaFoldDB" id="A0A316UQV4"/>
<comment type="similarity">
    <text evidence="1">Belongs to the TRAPP small subunits family. Sedlin subfamily.</text>
</comment>
<protein>
    <recommendedName>
        <fullName evidence="2">Trafficking protein particle complex subunit 2-like protein</fullName>
    </recommendedName>
</protein>
<organism evidence="4 5">
    <name type="scientific">Jaminaea rosea</name>
    <dbReference type="NCBI Taxonomy" id="1569628"/>
    <lineage>
        <taxon>Eukaryota</taxon>
        <taxon>Fungi</taxon>
        <taxon>Dikarya</taxon>
        <taxon>Basidiomycota</taxon>
        <taxon>Ustilaginomycotina</taxon>
        <taxon>Exobasidiomycetes</taxon>
        <taxon>Microstromatales</taxon>
        <taxon>Microstromatales incertae sedis</taxon>
        <taxon>Jaminaea</taxon>
    </lineage>
</organism>
<reference evidence="4 5" key="1">
    <citation type="journal article" date="2018" name="Mol. Biol. Evol.">
        <title>Broad Genomic Sampling Reveals a Smut Pathogenic Ancestry of the Fungal Clade Ustilaginomycotina.</title>
        <authorList>
            <person name="Kijpornyongpan T."/>
            <person name="Mondo S.J."/>
            <person name="Barry K."/>
            <person name="Sandor L."/>
            <person name="Lee J."/>
            <person name="Lipzen A."/>
            <person name="Pangilinan J."/>
            <person name="LaButti K."/>
            <person name="Hainaut M."/>
            <person name="Henrissat B."/>
            <person name="Grigoriev I.V."/>
            <person name="Spatafora J.W."/>
            <person name="Aime M.C."/>
        </authorList>
    </citation>
    <scope>NUCLEOTIDE SEQUENCE [LARGE SCALE GENOMIC DNA]</scope>
    <source>
        <strain evidence="4 5">MCA 5214</strain>
    </source>
</reference>
<name>A0A316UQV4_9BASI</name>
<dbReference type="OrthoDB" id="18320at2759"/>
<sequence>MATTKIRCLAVISASNAPLYLRSFGQKDTQQADLRFHFIAHGALDIVEERAGNRASEQYLGLLLTLEDVAVYGFQTSTRVKFLVMITISDAIVRDLDLITIFRAMHTSYLSHICNPFHSLPQPLLPSKSNIPPPPPSEASLAASRKPIRSPLFERRMEKIAGWRSPDDAAPRPPPKPAAEAAQLPAVPPPPAPKA</sequence>
<evidence type="ECO:0000313" key="4">
    <source>
        <dbReference type="EMBL" id="PWN27687.1"/>
    </source>
</evidence>
<dbReference type="InterPro" id="IPR006722">
    <property type="entry name" value="Sedlin"/>
</dbReference>
<feature type="compositionally biased region" description="Pro residues" evidence="3">
    <location>
        <begin position="186"/>
        <end position="195"/>
    </location>
</feature>
<dbReference type="EMBL" id="KZ819667">
    <property type="protein sequence ID" value="PWN27687.1"/>
    <property type="molecule type" value="Genomic_DNA"/>
</dbReference>
<dbReference type="PANTHER" id="PTHR12403">
    <property type="entry name" value="TRAFFICKING PROTEIN PARTICLE COMPLEX SUBUNIT 2"/>
    <property type="match status" value="1"/>
</dbReference>
<dbReference type="InterPro" id="IPR011012">
    <property type="entry name" value="Longin-like_dom_sf"/>
</dbReference>
<feature type="compositionally biased region" description="Basic and acidic residues" evidence="3">
    <location>
        <begin position="152"/>
        <end position="170"/>
    </location>
</feature>
<dbReference type="Gene3D" id="3.30.450.70">
    <property type="match status" value="1"/>
</dbReference>
<evidence type="ECO:0000256" key="3">
    <source>
        <dbReference type="SAM" id="MobiDB-lite"/>
    </source>
</evidence>
<dbReference type="GO" id="GO:0005737">
    <property type="term" value="C:cytoplasm"/>
    <property type="evidence" value="ECO:0007669"/>
    <property type="project" value="GOC"/>
</dbReference>
<evidence type="ECO:0000256" key="2">
    <source>
        <dbReference type="ARBA" id="ARBA00024408"/>
    </source>
</evidence>
<accession>A0A316UQV4</accession>
<dbReference type="Proteomes" id="UP000245884">
    <property type="component" value="Unassembled WGS sequence"/>
</dbReference>
<feature type="region of interest" description="Disordered" evidence="3">
    <location>
        <begin position="125"/>
        <end position="195"/>
    </location>
</feature>
<proteinExistence type="inferred from homology"/>
<dbReference type="GO" id="GO:0006888">
    <property type="term" value="P:endoplasmic reticulum to Golgi vesicle-mediated transport"/>
    <property type="evidence" value="ECO:0007669"/>
    <property type="project" value="InterPro"/>
</dbReference>
<dbReference type="Pfam" id="PF04628">
    <property type="entry name" value="Sedlin_N"/>
    <property type="match status" value="1"/>
</dbReference>
<evidence type="ECO:0000313" key="5">
    <source>
        <dbReference type="Proteomes" id="UP000245884"/>
    </source>
</evidence>
<gene>
    <name evidence="4" type="ORF">BDZ90DRAFT_279466</name>
</gene>
<dbReference type="STRING" id="1569628.A0A316UQV4"/>
<evidence type="ECO:0000256" key="1">
    <source>
        <dbReference type="ARBA" id="ARBA00006626"/>
    </source>
</evidence>
<dbReference type="InterPro" id="IPR044760">
    <property type="entry name" value="TRAPPC2L"/>
</dbReference>
<dbReference type="CDD" id="cd14854">
    <property type="entry name" value="TRAPPC2L"/>
    <property type="match status" value="1"/>
</dbReference>
<keyword evidence="5" id="KW-1185">Reference proteome</keyword>